<protein>
    <submittedName>
        <fullName evidence="1">Uncharacterized protein</fullName>
    </submittedName>
</protein>
<accession>E3ECE1</accession>
<organism evidence="1 2">
    <name type="scientific">Paenibacillus polymyxa (strain SC2)</name>
    <name type="common">Bacillus polymyxa</name>
    <dbReference type="NCBI Taxonomy" id="886882"/>
    <lineage>
        <taxon>Bacteria</taxon>
        <taxon>Bacillati</taxon>
        <taxon>Bacillota</taxon>
        <taxon>Bacilli</taxon>
        <taxon>Bacillales</taxon>
        <taxon>Paenibacillaceae</taxon>
        <taxon>Paenibacillus</taxon>
    </lineage>
</organism>
<evidence type="ECO:0000313" key="2">
    <source>
        <dbReference type="Proteomes" id="UP000006868"/>
    </source>
</evidence>
<name>E3ECE1_PAEPS</name>
<dbReference type="HOGENOM" id="CLU_2317604_0_0_9"/>
<reference evidence="1 2" key="1">
    <citation type="journal article" date="2011" name="J. Bacteriol.">
        <title>Complete genome sequence of Paenibacillus polymyxa SC2, a strain of plant growth-promoting Rhizobacterium with broad-spectrum antimicrobial activity.</title>
        <authorList>
            <person name="Ma M."/>
            <person name="Wang C."/>
            <person name="Ding Y."/>
            <person name="Li L."/>
            <person name="Shen D."/>
            <person name="Jiang X."/>
            <person name="Guan D."/>
            <person name="Cao F."/>
            <person name="Chen H."/>
            <person name="Feng R."/>
            <person name="Wang X."/>
            <person name="Ge Y."/>
            <person name="Yao L."/>
            <person name="Bing X."/>
            <person name="Yang X."/>
            <person name="Li J."/>
            <person name="Du B."/>
        </authorList>
    </citation>
    <scope>NUCLEOTIDE SEQUENCE [LARGE SCALE GENOMIC DNA]</scope>
    <source>
        <strain evidence="1 2">SC2</strain>
    </source>
</reference>
<dbReference type="RefSeq" id="WP_013368926.1">
    <property type="nucleotide sequence ID" value="NC_014622.2"/>
</dbReference>
<evidence type="ECO:0000313" key="1">
    <source>
        <dbReference type="EMBL" id="ADO54284.1"/>
    </source>
</evidence>
<dbReference type="EMBL" id="CP002213">
    <property type="protein sequence ID" value="ADO54284.1"/>
    <property type="molecule type" value="Genomic_DNA"/>
</dbReference>
<dbReference type="AlphaFoldDB" id="E3ECE1"/>
<dbReference type="SUPFAM" id="SSF51735">
    <property type="entry name" value="NAD(P)-binding Rossmann-fold domains"/>
    <property type="match status" value="1"/>
</dbReference>
<proteinExistence type="predicted"/>
<gene>
    <name evidence="1" type="ORF">PPSC2_01480</name>
</gene>
<dbReference type="InterPro" id="IPR036291">
    <property type="entry name" value="NAD(P)-bd_dom_sf"/>
</dbReference>
<sequence>MTVNDVMKISSIDRSSLASDPVSFKAGIGLADRGLGKHLALELLKRGAKVYTGAINPDSVVAATKVAKNVRSLRNNLLSKDRFSSFYLSVNNGLTYSDA</sequence>
<dbReference type="Proteomes" id="UP000006868">
    <property type="component" value="Chromosome"/>
</dbReference>
<dbReference type="PATRIC" id="fig|886882.15.peg.293"/>
<dbReference type="KEGG" id="ppm:PPSC2_01480"/>